<evidence type="ECO:0000256" key="7">
    <source>
        <dbReference type="SAM" id="Phobius"/>
    </source>
</evidence>
<name>A0A2T8HTQ1_9RHOB</name>
<dbReference type="OrthoDB" id="5393513at2"/>
<keyword evidence="3" id="KW-1003">Cell membrane</keyword>
<evidence type="ECO:0000256" key="1">
    <source>
        <dbReference type="ARBA" id="ARBA00004651"/>
    </source>
</evidence>
<comment type="similarity">
    <text evidence="2">Belongs to the UPF0324 family.</text>
</comment>
<comment type="subcellular location">
    <subcellularLocation>
        <location evidence="1">Cell membrane</location>
        <topology evidence="1">Multi-pass membrane protein</topology>
    </subcellularLocation>
</comment>
<evidence type="ECO:0000313" key="9">
    <source>
        <dbReference type="Proteomes" id="UP000245911"/>
    </source>
</evidence>
<proteinExistence type="inferred from homology"/>
<dbReference type="InterPro" id="IPR018383">
    <property type="entry name" value="UPF0324_pro"/>
</dbReference>
<dbReference type="Pfam" id="PF03601">
    <property type="entry name" value="Cons_hypoth698"/>
    <property type="match status" value="1"/>
</dbReference>
<keyword evidence="6 7" id="KW-0472">Membrane</keyword>
<dbReference type="PANTHER" id="PTHR30106">
    <property type="entry name" value="INNER MEMBRANE PROTEIN YEIH-RELATED"/>
    <property type="match status" value="1"/>
</dbReference>
<comment type="caution">
    <text evidence="8">The sequence shown here is derived from an EMBL/GenBank/DDBJ whole genome shotgun (WGS) entry which is preliminary data.</text>
</comment>
<evidence type="ECO:0000256" key="4">
    <source>
        <dbReference type="ARBA" id="ARBA00022692"/>
    </source>
</evidence>
<reference evidence="8 9" key="1">
    <citation type="submission" date="2018-04" db="EMBL/GenBank/DDBJ databases">
        <title>Pararhodobacter oceanense sp. nov., isolated from marine intertidal sediment.</title>
        <authorList>
            <person name="Wang X.-L."/>
            <person name="Du Z.-J."/>
        </authorList>
    </citation>
    <scope>NUCLEOTIDE SEQUENCE [LARGE SCALE GENOMIC DNA]</scope>
    <source>
        <strain evidence="8 9">AM505</strain>
    </source>
</reference>
<evidence type="ECO:0000256" key="3">
    <source>
        <dbReference type="ARBA" id="ARBA00022475"/>
    </source>
</evidence>
<keyword evidence="9" id="KW-1185">Reference proteome</keyword>
<gene>
    <name evidence="8" type="ORF">DDE20_11715</name>
</gene>
<protein>
    <submittedName>
        <fullName evidence="8">Putative sulfate exporter family transporter</fullName>
    </submittedName>
</protein>
<keyword evidence="5 7" id="KW-1133">Transmembrane helix</keyword>
<feature type="transmembrane region" description="Helical" evidence="7">
    <location>
        <begin position="259"/>
        <end position="284"/>
    </location>
</feature>
<feature type="transmembrane region" description="Helical" evidence="7">
    <location>
        <begin position="90"/>
        <end position="113"/>
    </location>
</feature>
<evidence type="ECO:0000313" key="8">
    <source>
        <dbReference type="EMBL" id="PVH28830.1"/>
    </source>
</evidence>
<accession>A0A2T8HTQ1</accession>
<feature type="transmembrane region" description="Helical" evidence="7">
    <location>
        <begin position="221"/>
        <end position="238"/>
    </location>
</feature>
<dbReference type="EMBL" id="QDKM01000004">
    <property type="protein sequence ID" value="PVH28830.1"/>
    <property type="molecule type" value="Genomic_DNA"/>
</dbReference>
<feature type="transmembrane region" description="Helical" evidence="7">
    <location>
        <begin position="320"/>
        <end position="340"/>
    </location>
</feature>
<dbReference type="AlphaFoldDB" id="A0A2T8HTQ1"/>
<dbReference type="PANTHER" id="PTHR30106:SF2">
    <property type="entry name" value="UPF0324 INNER MEMBRANE PROTEIN YEIH"/>
    <property type="match status" value="1"/>
</dbReference>
<evidence type="ECO:0000256" key="5">
    <source>
        <dbReference type="ARBA" id="ARBA00022989"/>
    </source>
</evidence>
<organism evidence="8 9">
    <name type="scientific">Pararhodobacter oceanensis</name>
    <dbReference type="NCBI Taxonomy" id="2172121"/>
    <lineage>
        <taxon>Bacteria</taxon>
        <taxon>Pseudomonadati</taxon>
        <taxon>Pseudomonadota</taxon>
        <taxon>Alphaproteobacteria</taxon>
        <taxon>Rhodobacterales</taxon>
        <taxon>Paracoccaceae</taxon>
        <taxon>Pararhodobacter</taxon>
    </lineage>
</organism>
<sequence>MSGPFSLVPRLRALFPGFLVAALIALAAQFISEHYGAPAMLMALLFGMALNFLSDDGPCAAGIAFSARTVLRFGVVLLGMRISLEMAAALGWEIIALVVLGVALTIGFGLLFARVTGHGPKFAFLSAGSVAICGASAAMAIAAILPQDERSEERLVFTVVGVTLLSTLAMIFYPILTGWLELGDAAAGVFIGGTIHDVAQVVGAGFSISDEAGEVATIVKLIRVTMLAPIILLASLVIRHSVMRAGRSSDSSGGARPPIMPAFVAGFIAVVGLNSLGVFPPVLIDVSEEISRWALLCAIGAVGLKTSLRDVAQVGYPAITLLVAETAFIALFVLFGLTLLPQ</sequence>
<keyword evidence="4 7" id="KW-0812">Transmembrane</keyword>
<dbReference type="Proteomes" id="UP000245911">
    <property type="component" value="Unassembled WGS sequence"/>
</dbReference>
<evidence type="ECO:0000256" key="6">
    <source>
        <dbReference type="ARBA" id="ARBA00023136"/>
    </source>
</evidence>
<dbReference type="RefSeq" id="WP_116558675.1">
    <property type="nucleotide sequence ID" value="NZ_QDKM01000004.1"/>
</dbReference>
<dbReference type="GO" id="GO:0005886">
    <property type="term" value="C:plasma membrane"/>
    <property type="evidence" value="ECO:0007669"/>
    <property type="project" value="UniProtKB-SubCell"/>
</dbReference>
<feature type="transmembrane region" description="Helical" evidence="7">
    <location>
        <begin position="122"/>
        <end position="144"/>
    </location>
</feature>
<feature type="transmembrane region" description="Helical" evidence="7">
    <location>
        <begin position="156"/>
        <end position="176"/>
    </location>
</feature>
<evidence type="ECO:0000256" key="2">
    <source>
        <dbReference type="ARBA" id="ARBA00007977"/>
    </source>
</evidence>
<feature type="transmembrane region" description="Helical" evidence="7">
    <location>
        <begin position="37"/>
        <end position="53"/>
    </location>
</feature>